<sequence length="106" mass="10942">MDGQGQGATAQVRSRVSSLLSAMVAGRAWLALHACATLYSPTSHKSAYAKATPLVNSSTPSRSVGSVNSLNALAAHIPTVGHLRSPREIVYSSGLATRRPRMAGAA</sequence>
<dbReference type="KEGG" id="psq:PUNSTDRAFT_123209"/>
<protein>
    <submittedName>
        <fullName evidence="1">Uncharacterized protein</fullName>
    </submittedName>
</protein>
<keyword evidence="2" id="KW-1185">Reference proteome</keyword>
<evidence type="ECO:0000313" key="2">
    <source>
        <dbReference type="Proteomes" id="UP000054196"/>
    </source>
</evidence>
<accession>R7RZS5</accession>
<organism evidence="1 2">
    <name type="scientific">Punctularia strigosozonata (strain HHB-11173)</name>
    <name type="common">White-rot fungus</name>
    <dbReference type="NCBI Taxonomy" id="741275"/>
    <lineage>
        <taxon>Eukaryota</taxon>
        <taxon>Fungi</taxon>
        <taxon>Dikarya</taxon>
        <taxon>Basidiomycota</taxon>
        <taxon>Agaricomycotina</taxon>
        <taxon>Agaricomycetes</taxon>
        <taxon>Corticiales</taxon>
        <taxon>Punctulariaceae</taxon>
        <taxon>Punctularia</taxon>
    </lineage>
</organism>
<evidence type="ECO:0000313" key="1">
    <source>
        <dbReference type="EMBL" id="EIN03615.1"/>
    </source>
</evidence>
<name>R7RZS5_PUNST</name>
<reference evidence="2" key="1">
    <citation type="journal article" date="2012" name="Science">
        <title>The Paleozoic origin of enzymatic lignin decomposition reconstructed from 31 fungal genomes.</title>
        <authorList>
            <person name="Floudas D."/>
            <person name="Binder M."/>
            <person name="Riley R."/>
            <person name="Barry K."/>
            <person name="Blanchette R.A."/>
            <person name="Henrissat B."/>
            <person name="Martinez A.T."/>
            <person name="Otillar R."/>
            <person name="Spatafora J.W."/>
            <person name="Yadav J.S."/>
            <person name="Aerts A."/>
            <person name="Benoit I."/>
            <person name="Boyd A."/>
            <person name="Carlson A."/>
            <person name="Copeland A."/>
            <person name="Coutinho P.M."/>
            <person name="de Vries R.P."/>
            <person name="Ferreira P."/>
            <person name="Findley K."/>
            <person name="Foster B."/>
            <person name="Gaskell J."/>
            <person name="Glotzer D."/>
            <person name="Gorecki P."/>
            <person name="Heitman J."/>
            <person name="Hesse C."/>
            <person name="Hori C."/>
            <person name="Igarashi K."/>
            <person name="Jurgens J.A."/>
            <person name="Kallen N."/>
            <person name="Kersten P."/>
            <person name="Kohler A."/>
            <person name="Kuees U."/>
            <person name="Kumar T.K.A."/>
            <person name="Kuo A."/>
            <person name="LaButti K."/>
            <person name="Larrondo L.F."/>
            <person name="Lindquist E."/>
            <person name="Ling A."/>
            <person name="Lombard V."/>
            <person name="Lucas S."/>
            <person name="Lundell T."/>
            <person name="Martin R."/>
            <person name="McLaughlin D.J."/>
            <person name="Morgenstern I."/>
            <person name="Morin E."/>
            <person name="Murat C."/>
            <person name="Nagy L.G."/>
            <person name="Nolan M."/>
            <person name="Ohm R.A."/>
            <person name="Patyshakuliyeva A."/>
            <person name="Rokas A."/>
            <person name="Ruiz-Duenas F.J."/>
            <person name="Sabat G."/>
            <person name="Salamov A."/>
            <person name="Samejima M."/>
            <person name="Schmutz J."/>
            <person name="Slot J.C."/>
            <person name="St John F."/>
            <person name="Stenlid J."/>
            <person name="Sun H."/>
            <person name="Sun S."/>
            <person name="Syed K."/>
            <person name="Tsang A."/>
            <person name="Wiebenga A."/>
            <person name="Young D."/>
            <person name="Pisabarro A."/>
            <person name="Eastwood D.C."/>
            <person name="Martin F."/>
            <person name="Cullen D."/>
            <person name="Grigoriev I.V."/>
            <person name="Hibbett D.S."/>
        </authorList>
    </citation>
    <scope>NUCLEOTIDE SEQUENCE [LARGE SCALE GENOMIC DNA]</scope>
    <source>
        <strain evidence="2">HHB-11173 SS5</strain>
    </source>
</reference>
<dbReference type="Proteomes" id="UP000054196">
    <property type="component" value="Unassembled WGS sequence"/>
</dbReference>
<dbReference type="AlphaFoldDB" id="R7RZS5"/>
<dbReference type="HOGENOM" id="CLU_2224534_0_0_1"/>
<proteinExistence type="predicted"/>
<gene>
    <name evidence="1" type="ORF">PUNSTDRAFT_123209</name>
</gene>
<dbReference type="GeneID" id="18877643"/>
<dbReference type="RefSeq" id="XP_007389102.1">
    <property type="nucleotide sequence ID" value="XM_007389040.1"/>
</dbReference>
<dbReference type="EMBL" id="JH687560">
    <property type="protein sequence ID" value="EIN03615.1"/>
    <property type="molecule type" value="Genomic_DNA"/>
</dbReference>